<evidence type="ECO:0000313" key="1">
    <source>
        <dbReference type="EMBL" id="VDD86958.1"/>
    </source>
</evidence>
<gene>
    <name evidence="1" type="ORF">EVEC_LOCUS2101</name>
</gene>
<name>A0A0N4UXW3_ENTVE</name>
<dbReference type="AlphaFoldDB" id="A0A0N4UXW3"/>
<proteinExistence type="predicted"/>
<accession>A0A0N4UXW3</accession>
<evidence type="ECO:0000313" key="3">
    <source>
        <dbReference type="WBParaSite" id="EVEC_0000239301-mRNA-1"/>
    </source>
</evidence>
<sequence>MVSNLPDPYGRGYKMPVLPTELSARIKSKLRNRKGLKRLSRYRPLRNYQKPKWTNLKLPLMNYAVS</sequence>
<dbReference type="Proteomes" id="UP000274131">
    <property type="component" value="Unassembled WGS sequence"/>
</dbReference>
<reference evidence="3" key="1">
    <citation type="submission" date="2017-02" db="UniProtKB">
        <authorList>
            <consortium name="WormBaseParasite"/>
        </authorList>
    </citation>
    <scope>IDENTIFICATION</scope>
</reference>
<keyword evidence="2" id="KW-1185">Reference proteome</keyword>
<dbReference type="EMBL" id="UXUI01007318">
    <property type="protein sequence ID" value="VDD86958.1"/>
    <property type="molecule type" value="Genomic_DNA"/>
</dbReference>
<reference evidence="1 2" key="2">
    <citation type="submission" date="2018-10" db="EMBL/GenBank/DDBJ databases">
        <authorList>
            <consortium name="Pathogen Informatics"/>
        </authorList>
    </citation>
    <scope>NUCLEOTIDE SEQUENCE [LARGE SCALE GENOMIC DNA]</scope>
</reference>
<organism evidence="3">
    <name type="scientific">Enterobius vermicularis</name>
    <name type="common">Human pinworm</name>
    <dbReference type="NCBI Taxonomy" id="51028"/>
    <lineage>
        <taxon>Eukaryota</taxon>
        <taxon>Metazoa</taxon>
        <taxon>Ecdysozoa</taxon>
        <taxon>Nematoda</taxon>
        <taxon>Chromadorea</taxon>
        <taxon>Rhabditida</taxon>
        <taxon>Spirurina</taxon>
        <taxon>Oxyuridomorpha</taxon>
        <taxon>Oxyuroidea</taxon>
        <taxon>Oxyuridae</taxon>
        <taxon>Enterobius</taxon>
    </lineage>
</organism>
<protein>
    <submittedName>
        <fullName evidence="3">Transposase</fullName>
    </submittedName>
</protein>
<dbReference type="WBParaSite" id="EVEC_0000239301-mRNA-1">
    <property type="protein sequence ID" value="EVEC_0000239301-mRNA-1"/>
    <property type="gene ID" value="EVEC_0000239301"/>
</dbReference>
<evidence type="ECO:0000313" key="2">
    <source>
        <dbReference type="Proteomes" id="UP000274131"/>
    </source>
</evidence>